<dbReference type="FunFam" id="1.10.238.20:FF:000001">
    <property type="entry name" value="General odorant-binding protein lush"/>
    <property type="match status" value="1"/>
</dbReference>
<accession>A0A1B4ZBK3</accession>
<dbReference type="EMBL" id="LC027692">
    <property type="protein sequence ID" value="BAV56795.1"/>
    <property type="molecule type" value="mRNA"/>
</dbReference>
<feature type="signal peptide" evidence="4">
    <location>
        <begin position="1"/>
        <end position="25"/>
    </location>
</feature>
<dbReference type="Gene3D" id="1.10.238.20">
    <property type="entry name" value="Pheromone/general odorant binding protein domain"/>
    <property type="match status" value="1"/>
</dbReference>
<dbReference type="SUPFAM" id="SSF47565">
    <property type="entry name" value="Insect pheromone/odorant-binding proteins"/>
    <property type="match status" value="1"/>
</dbReference>
<comment type="similarity">
    <text evidence="2">Belongs to the PBP/GOBP family.</text>
</comment>
<keyword evidence="4" id="KW-0732">Signal</keyword>
<dbReference type="InterPro" id="IPR036728">
    <property type="entry name" value="PBP_GOBP_sf"/>
</dbReference>
<feature type="chain" id="PRO_5008573793" evidence="4">
    <location>
        <begin position="26"/>
        <end position="146"/>
    </location>
</feature>
<name>A0A1B4ZBK3_OSTFU</name>
<dbReference type="PANTHER" id="PTHR21364:SF1">
    <property type="entry name" value="GENERAL ODORANT-BINDING PROTEIN LUSH"/>
    <property type="match status" value="1"/>
</dbReference>
<evidence type="ECO:0000256" key="1">
    <source>
        <dbReference type="ARBA" id="ARBA00004613"/>
    </source>
</evidence>
<sequence length="146" mass="16696">MAVKKSLLLCELLLVLILLLDTSFGMTRQQLKNSGKLMKKSCMPKNDVTEEQVGEIEQGKFIEDRNVMCYIACVYSMTQVVKNNKLSYEAVLKQVDMMFPPEMKDAVKAAATQCKDIAKKYKDICEASYWTAKCMYDFDAENFVFP</sequence>
<reference evidence="5" key="1">
    <citation type="submission" date="2015-02" db="EMBL/GenBank/DDBJ databases">
        <title>Identification of odorant binding proteins and chemosensory proteins in the Asian corn borer, Ostrinia furnacalis.</title>
        <authorList>
            <person name="Yang B."/>
            <person name="Ozaki K."/>
            <person name="Ishikawa Y."/>
            <person name="Matsuo T."/>
        </authorList>
    </citation>
    <scope>NUCLEOTIDE SEQUENCE</scope>
    <source>
        <tissue evidence="5">Antennal</tissue>
    </source>
</reference>
<dbReference type="GO" id="GO:0005549">
    <property type="term" value="F:odorant binding"/>
    <property type="evidence" value="ECO:0007669"/>
    <property type="project" value="InterPro"/>
</dbReference>
<dbReference type="SMART" id="SM00708">
    <property type="entry name" value="PhBP"/>
    <property type="match status" value="1"/>
</dbReference>
<proteinExistence type="evidence at transcript level"/>
<dbReference type="GO" id="GO:0035275">
    <property type="term" value="F:dibutyl phthalate binding"/>
    <property type="evidence" value="ECO:0007669"/>
    <property type="project" value="TreeGrafter"/>
</dbReference>
<dbReference type="Pfam" id="PF01395">
    <property type="entry name" value="PBP_GOBP"/>
    <property type="match status" value="1"/>
</dbReference>
<evidence type="ECO:0000313" key="5">
    <source>
        <dbReference type="EMBL" id="BAV56795.1"/>
    </source>
</evidence>
<dbReference type="AlphaFoldDB" id="A0A1B4ZBK3"/>
<comment type="subcellular location">
    <subcellularLocation>
        <location evidence="1">Secreted</location>
    </subcellularLocation>
</comment>
<dbReference type="CDD" id="cd23992">
    <property type="entry name" value="PBP_GOBP"/>
    <property type="match status" value="1"/>
</dbReference>
<evidence type="ECO:0000256" key="2">
    <source>
        <dbReference type="ARBA" id="ARBA00008098"/>
    </source>
</evidence>
<dbReference type="InterPro" id="IPR006170">
    <property type="entry name" value="PBP/GOBP"/>
</dbReference>
<dbReference type="PANTHER" id="PTHR21364">
    <property type="entry name" value="GENERAL ODORANT-BINDING PROTEIN 19A"/>
    <property type="match status" value="1"/>
</dbReference>
<keyword evidence="3" id="KW-0964">Secreted</keyword>
<dbReference type="GO" id="GO:0005576">
    <property type="term" value="C:extracellular region"/>
    <property type="evidence" value="ECO:0007669"/>
    <property type="project" value="UniProtKB-SubCell"/>
</dbReference>
<evidence type="ECO:0000256" key="3">
    <source>
        <dbReference type="ARBA" id="ARBA00022525"/>
    </source>
</evidence>
<gene>
    <name evidence="5" type="primary">OfurOBP8</name>
</gene>
<organism evidence="5">
    <name type="scientific">Ostrinia furnacalis</name>
    <name type="common">Asian corn borer</name>
    <dbReference type="NCBI Taxonomy" id="93504"/>
    <lineage>
        <taxon>Eukaryota</taxon>
        <taxon>Metazoa</taxon>
        <taxon>Ecdysozoa</taxon>
        <taxon>Arthropoda</taxon>
        <taxon>Hexapoda</taxon>
        <taxon>Insecta</taxon>
        <taxon>Pterygota</taxon>
        <taxon>Neoptera</taxon>
        <taxon>Endopterygota</taxon>
        <taxon>Lepidoptera</taxon>
        <taxon>Glossata</taxon>
        <taxon>Ditrysia</taxon>
        <taxon>Pyraloidea</taxon>
        <taxon>Crambidae</taxon>
        <taxon>Pyraustinae</taxon>
        <taxon>Ostrinia</taxon>
    </lineage>
</organism>
<protein>
    <submittedName>
        <fullName evidence="5">Odorant binding protein 8</fullName>
    </submittedName>
</protein>
<dbReference type="GO" id="GO:0042048">
    <property type="term" value="P:olfactory behavior"/>
    <property type="evidence" value="ECO:0007669"/>
    <property type="project" value="TreeGrafter"/>
</dbReference>
<evidence type="ECO:0000256" key="4">
    <source>
        <dbReference type="SAM" id="SignalP"/>
    </source>
</evidence>
<dbReference type="GO" id="GO:0007608">
    <property type="term" value="P:sensory perception of smell"/>
    <property type="evidence" value="ECO:0007669"/>
    <property type="project" value="TreeGrafter"/>
</dbReference>